<proteinExistence type="inferred from homology"/>
<dbReference type="AlphaFoldDB" id="A0A0L0DRP8"/>
<dbReference type="GeneID" id="25568493"/>
<reference evidence="7 8" key="1">
    <citation type="submission" date="2010-05" db="EMBL/GenBank/DDBJ databases">
        <title>The Genome Sequence of Thecamonas trahens ATCC 50062.</title>
        <authorList>
            <consortium name="The Broad Institute Genome Sequencing Platform"/>
            <person name="Russ C."/>
            <person name="Cuomo C."/>
            <person name="Shea T."/>
            <person name="Young S.K."/>
            <person name="Zeng Q."/>
            <person name="Koehrsen M."/>
            <person name="Haas B."/>
            <person name="Borodovsky M."/>
            <person name="Guigo R."/>
            <person name="Alvarado L."/>
            <person name="Berlin A."/>
            <person name="Bochicchio J."/>
            <person name="Borenstein D."/>
            <person name="Chapman S."/>
            <person name="Chen Z."/>
            <person name="Freedman E."/>
            <person name="Gellesch M."/>
            <person name="Goldberg J."/>
            <person name="Griggs A."/>
            <person name="Gujja S."/>
            <person name="Heilman E."/>
            <person name="Heiman D."/>
            <person name="Hepburn T."/>
            <person name="Howarth C."/>
            <person name="Jen D."/>
            <person name="Larson L."/>
            <person name="Mehta T."/>
            <person name="Park D."/>
            <person name="Pearson M."/>
            <person name="Roberts A."/>
            <person name="Saif S."/>
            <person name="Shenoy N."/>
            <person name="Sisk P."/>
            <person name="Stolte C."/>
            <person name="Sykes S."/>
            <person name="Thomson T."/>
            <person name="Walk T."/>
            <person name="White J."/>
            <person name="Yandava C."/>
            <person name="Burger G."/>
            <person name="Gray M.W."/>
            <person name="Holland P.W.H."/>
            <person name="King N."/>
            <person name="Lang F.B.F."/>
            <person name="Roger A.J."/>
            <person name="Ruiz-Trillo I."/>
            <person name="Lander E."/>
            <person name="Nusbaum C."/>
        </authorList>
    </citation>
    <scope>NUCLEOTIDE SEQUENCE [LARGE SCALE GENOMIC DNA]</scope>
    <source>
        <strain evidence="7 8">ATCC 50062</strain>
    </source>
</reference>
<dbReference type="EMBL" id="GL349493">
    <property type="protein sequence ID" value="KNC54970.1"/>
    <property type="molecule type" value="Genomic_DNA"/>
</dbReference>
<evidence type="ECO:0000256" key="4">
    <source>
        <dbReference type="ARBA" id="ARBA00022803"/>
    </source>
</evidence>
<evidence type="ECO:0000256" key="5">
    <source>
        <dbReference type="ARBA" id="ARBA00023273"/>
    </source>
</evidence>
<dbReference type="SUPFAM" id="SSF48452">
    <property type="entry name" value="TPR-like"/>
    <property type="match status" value="2"/>
</dbReference>
<protein>
    <submittedName>
        <fullName evidence="7">Tetratricopeptide repeat protein 26</fullName>
    </submittedName>
</protein>
<sequence>MLLSRTQSAMPGHDGGSGAEGKRRKKRSRRKKKPKLEDYIRKRDYTGAITLLEFHRKHADEEDPELLLWLGYAYFHNGDAAAALEVYTLLAGMANNPSTEVATYRATCLFYLGEYKEAQSVAESARPSGLQNRLLFHLAHKFGNEEELMGYHRKLRDVIEDQMSLASIHYMRQHYNEAIEIYQTLLKDNRTYQAMQFYIACCYYKLDYYDSSLDLLSLYLATYPDSAVALNLKACNHFRLYDGRAAEAELKRLEDLATPSFKFAQDLIRHNMVVFRGGDNALQVLPRLVGALPEARLNLAIYYLRQDDVGNAYELMKDVDALSPQEYILKAVVNAAYGQVYGEPENLEYAQKLYQIVGLSATECDTIPGRQCMASYLYLVGEYDQVLVYLDSIKTYFYLDDDFNYNYGIAKAACGHFGDAEETLLMVQNERYRAEFCYLGWLARSYIMNGKPLLAWELYLRTESTGGDAFNLLNLIANDCYSMGHFYVAAQAFDILERTDPTPEAWDAKRGACIGVFQQIIAGVQSTDVLHDVISLLRHTPNNPQVELIIRTMTKWGLQNGLHM</sequence>
<evidence type="ECO:0000256" key="3">
    <source>
        <dbReference type="ARBA" id="ARBA00022737"/>
    </source>
</evidence>
<dbReference type="GO" id="GO:0036064">
    <property type="term" value="C:ciliary basal body"/>
    <property type="evidence" value="ECO:0007669"/>
    <property type="project" value="TreeGrafter"/>
</dbReference>
<keyword evidence="8" id="KW-1185">Reference proteome</keyword>
<evidence type="ECO:0000313" key="8">
    <source>
        <dbReference type="Proteomes" id="UP000054408"/>
    </source>
</evidence>
<dbReference type="OrthoDB" id="95390at2759"/>
<dbReference type="PANTHER" id="PTHR14781:SF0">
    <property type="entry name" value="INTRAFLAGELLAR TRANSPORT PROTEIN 56"/>
    <property type="match status" value="1"/>
</dbReference>
<organism evidence="7 8">
    <name type="scientific">Thecamonas trahens ATCC 50062</name>
    <dbReference type="NCBI Taxonomy" id="461836"/>
    <lineage>
        <taxon>Eukaryota</taxon>
        <taxon>Apusozoa</taxon>
        <taxon>Apusomonadida</taxon>
        <taxon>Apusomonadidae</taxon>
        <taxon>Thecamonas</taxon>
    </lineage>
</organism>
<evidence type="ECO:0000313" key="7">
    <source>
        <dbReference type="EMBL" id="KNC54970.1"/>
    </source>
</evidence>
<dbReference type="Proteomes" id="UP000054408">
    <property type="component" value="Unassembled WGS sequence"/>
</dbReference>
<comment type="subcellular location">
    <subcellularLocation>
        <location evidence="1">Cell projection</location>
        <location evidence="1">Cilium</location>
    </subcellularLocation>
</comment>
<keyword evidence="5" id="KW-0966">Cell projection</keyword>
<dbReference type="GO" id="GO:0030992">
    <property type="term" value="C:intraciliary transport particle B"/>
    <property type="evidence" value="ECO:0007669"/>
    <property type="project" value="TreeGrafter"/>
</dbReference>
<dbReference type="eggNOG" id="KOG3785">
    <property type="taxonomic scope" value="Eukaryota"/>
</dbReference>
<dbReference type="GO" id="GO:0035720">
    <property type="term" value="P:intraciliary anterograde transport"/>
    <property type="evidence" value="ECO:0007669"/>
    <property type="project" value="TreeGrafter"/>
</dbReference>
<dbReference type="RefSeq" id="XP_013753417.1">
    <property type="nucleotide sequence ID" value="XM_013897963.1"/>
</dbReference>
<dbReference type="OMA" id="FIIRRDY"/>
<dbReference type="InterPro" id="IPR011990">
    <property type="entry name" value="TPR-like_helical_dom_sf"/>
</dbReference>
<accession>A0A0L0DRP8</accession>
<dbReference type="STRING" id="461836.A0A0L0DRP8"/>
<evidence type="ECO:0000256" key="1">
    <source>
        <dbReference type="ARBA" id="ARBA00004138"/>
    </source>
</evidence>
<dbReference type="GO" id="GO:0097546">
    <property type="term" value="C:ciliary base"/>
    <property type="evidence" value="ECO:0007669"/>
    <property type="project" value="TreeGrafter"/>
</dbReference>
<evidence type="ECO:0000256" key="2">
    <source>
        <dbReference type="ARBA" id="ARBA00007834"/>
    </source>
</evidence>
<name>A0A0L0DRP8_THETB</name>
<dbReference type="PANTHER" id="PTHR14781">
    <property type="entry name" value="INTRAFLAGELLAR TRANSPORT PROTEIN 56"/>
    <property type="match status" value="1"/>
</dbReference>
<feature type="region of interest" description="Disordered" evidence="6">
    <location>
        <begin position="1"/>
        <end position="36"/>
    </location>
</feature>
<keyword evidence="3" id="KW-0677">Repeat</keyword>
<gene>
    <name evidence="7" type="ORF">AMSG_10215</name>
</gene>
<evidence type="ECO:0000256" key="6">
    <source>
        <dbReference type="SAM" id="MobiDB-lite"/>
    </source>
</evidence>
<dbReference type="GO" id="GO:0120170">
    <property type="term" value="F:intraciliary transport particle B binding"/>
    <property type="evidence" value="ECO:0007669"/>
    <property type="project" value="TreeGrafter"/>
</dbReference>
<keyword evidence="4" id="KW-0802">TPR repeat</keyword>
<dbReference type="InterPro" id="IPR030511">
    <property type="entry name" value="TTC26"/>
</dbReference>
<dbReference type="GO" id="GO:0035735">
    <property type="term" value="P:intraciliary transport involved in cilium assembly"/>
    <property type="evidence" value="ECO:0007669"/>
    <property type="project" value="TreeGrafter"/>
</dbReference>
<comment type="similarity">
    <text evidence="2">Belongs to the IFT56 family.</text>
</comment>
<feature type="compositionally biased region" description="Basic residues" evidence="6">
    <location>
        <begin position="22"/>
        <end position="34"/>
    </location>
</feature>
<dbReference type="Gene3D" id="1.25.40.10">
    <property type="entry name" value="Tetratricopeptide repeat domain"/>
    <property type="match status" value="3"/>
</dbReference>
<dbReference type="Pfam" id="PF12895">
    <property type="entry name" value="ANAPC3"/>
    <property type="match status" value="1"/>
</dbReference>